<feature type="domain" description="SH3" evidence="11">
    <location>
        <begin position="408"/>
        <end position="466"/>
    </location>
</feature>
<feature type="coiled-coil region" evidence="9">
    <location>
        <begin position="1208"/>
        <end position="1235"/>
    </location>
</feature>
<feature type="coiled-coil region" evidence="9">
    <location>
        <begin position="1400"/>
        <end position="1457"/>
    </location>
</feature>
<dbReference type="SMART" id="SM00150">
    <property type="entry name" value="SPEC"/>
    <property type="match status" value="1"/>
</dbReference>
<dbReference type="Gene3D" id="3.90.1290.10">
    <property type="entry name" value="Plakin repeat"/>
    <property type="match status" value="1"/>
</dbReference>
<sequence>MSAWRVGGVTAGHHCIRGTIHTDVSEEDITQWSATSNELALLIARMQKNADEVERNILETQNKLKKDVENSKQKKSFQHQQENARCLKESEILLKDLFLDVDRAKRLKHPQGPEIENDIRNLHERLSQECSEYREVYEKFSLPQVGPKVNWHQVLDEKQRELDQRQYGPGLPEVEKQVAEHNIIQQQIEEYAPEIRNLSTGDADDIKRQYQGLLEVATWRGRNLSSLYNHIHGCTKELMYLNEQQNKILRQDWSDQMPDPASVRLEYENFKSQDLLTQEEYVNNLQDDGERMIELQHPAVNSIQAHQEALKTEWQNFLNLCICQESHLKNVENYKKFQEDADVAAQTVRKLNTNLEKYNKDAPGGVSNLLLQLEKDEKTLQQVEKDVADLKRRSPEMAPLKQRRIRPSQSTMVDTVCDYDQGEMQLFKGERYALKDNSKADAWVVESPNGGGKKVVPGACFLIPPPDSDSMDRLKRLESELAEVKKKQATVQSALKSSSRETTRPTQLAPVGSGTAGRVVNGEVPDTQGAQLLAKLKGINGELEEAEHEILNHVRAPVNRSAPSEDLTKRLKAQEGVAKRLQNIGTEKDTAQKECESYLAKKPSGNEAVQIPSSLTCAKNKYDEVKSLCGLYDEEAKAALNLEKKIKIMDEVLTTFESDLAKDSVLPSSPNALQDRTAEIKAMKRRLVDKQDDLLKVNRSLKDTEMACSTLQNNFQEYSPDLPRQKAEVQRLNDRYHAVADQLDQREKILRDTNLSYQQFTSSSDNLDKWLRSLPKNKVNPDDGPSQINYKLQSVKRQADDVQRKEHDKNTVVKLSQNIQSALNDYESQADRYRSTLDPALSASDPKRSRISPLQESIDAQEKDLVKRYTEATVESKQQLNQLEYAQKVLDKKDVHDGIPMTTQHSLRSENTLRSSRESQILSSQLEEEKIKVSNVQKELEENRRMLLMLKTKRPIERLEEKEVVQYYRDPKRESDLTSLKNQIDIEYRQRENAQSEIEVVNKRIVQLESQRKKVELPLLIKSVTQIERDPNLESQANSLTKEIQLLKEENSSLSTDLERLKRELLILEQKQPNIKEKVVVKEVVKLERDPEMLKAARTLQLQTEDESFRRKAAEDNITKIKSRISELEKLIESVEPKIIVKEVKKVEQDPEMLKEASRLRSLIEEERTKSLTITRELTELQSSYTVIQKKKPKVEIKEIVNEVFHVEPETEREIMRLKREIQETSSKRSNYEREIDVSLSQVNVLRSQKPVVEYKEIVQEVVKLEKSPEILKEIERLKRQLSDLVTASMKAQDQVVTLRSERDEWKRERSKVETKMVNKEVIKYEKDPALEKEVVYLSEEVRKVSQQRRDLENAVYDLQNKYMLLERRKPEEKVVVQEVVLLQKDPKLREEHSRLSRSLDEEVNKRRQMERTVKQLQAVVAENEKMLNFQEERSKKLAAEQELRQITMRIKEIEESPTPVQEKIVMEEVVKIEKDPFLEKSANTLRQDLDIEKSKIMNLERECKNLQVKIDILQREKSVEKTVYKEVIRVEKDQVLERERSQIRELYNRERNARQDVEDELRRIKEKLDRAQAMQKSGSKEEADLQKTRNQALQERASLDTELRELGRQKQQKSVFLSKESQLLTQRTENDRQKKMQLSQELSSLETDILNEKDQIYEKERTIRDLQTKVNREELNQDTHMRETNVSTRISILDPDTGKDMSPFEAYRRGIIDRNQYIQLQELECDWEEISTMGSSGEISVLLDKKSGKKYSIEDALRAKKITKEEFKMYRDGKLPISEFALLVAGESKNPNSIGSIIGSRSPLSSPTSQQNQSRSFFSHTSSKPPHDDNFPISGVYDTTTDRKFSVRNALDRNLLDPITAQKLLEAQAATGGIVDISTKERYSAHKALDKGQIDNSIMQKLLTAQKAFTGVEDPVTKKRLSVGEAVQKGWMSKENAFPYMQVQHLTGGLIDPRKTGRIPVAEALEVGMIDSDMAKKLQDDRNYEKDLTDPITKEKISYKEAIARCQRDPLSGLLLLPTASDGYQVPLYRPKSSGLIYK</sequence>
<evidence type="ECO:0000313" key="12">
    <source>
        <dbReference type="EMBL" id="KAJ1130170.1"/>
    </source>
</evidence>
<gene>
    <name evidence="12" type="ORF">NDU88_008526</name>
</gene>
<proteinExistence type="inferred from homology"/>
<comment type="subcellular location">
    <subcellularLocation>
        <location evidence="1">Cytoplasm</location>
    </subcellularLocation>
</comment>
<dbReference type="GO" id="GO:0045296">
    <property type="term" value="F:cadherin binding"/>
    <property type="evidence" value="ECO:0007669"/>
    <property type="project" value="TreeGrafter"/>
</dbReference>
<dbReference type="Pfam" id="PF00681">
    <property type="entry name" value="Plectin"/>
    <property type="match status" value="3"/>
</dbReference>
<dbReference type="SUPFAM" id="SSF46966">
    <property type="entry name" value="Spectrin repeat"/>
    <property type="match status" value="1"/>
</dbReference>
<dbReference type="InterPro" id="IPR001452">
    <property type="entry name" value="SH3_domain"/>
</dbReference>
<evidence type="ECO:0000256" key="2">
    <source>
        <dbReference type="ARBA" id="ARBA00009109"/>
    </source>
</evidence>
<keyword evidence="13" id="KW-1185">Reference proteome</keyword>
<dbReference type="FunFam" id="3.90.1290.10:FF:000010">
    <property type="entry name" value="Envoplakin a"/>
    <property type="match status" value="1"/>
</dbReference>
<dbReference type="SMART" id="SM00250">
    <property type="entry name" value="PLEC"/>
    <property type="match status" value="7"/>
</dbReference>
<feature type="coiled-coil region" evidence="9">
    <location>
        <begin position="1636"/>
        <end position="1677"/>
    </location>
</feature>
<dbReference type="InterPro" id="IPR058847">
    <property type="entry name" value="Plectin_PPL"/>
</dbReference>
<feature type="compositionally biased region" description="Polar residues" evidence="10">
    <location>
        <begin position="1803"/>
        <end position="1825"/>
    </location>
</feature>
<dbReference type="EMBL" id="JANPWB010000011">
    <property type="protein sequence ID" value="KAJ1130170.1"/>
    <property type="molecule type" value="Genomic_DNA"/>
</dbReference>
<feature type="coiled-coil region" evidence="9">
    <location>
        <begin position="341"/>
        <end position="393"/>
    </location>
</feature>
<keyword evidence="7 9" id="KW-0175">Coiled coil</keyword>
<accession>A0AAV7PQ18</accession>
<evidence type="ECO:0000259" key="11">
    <source>
        <dbReference type="PROSITE" id="PS50002"/>
    </source>
</evidence>
<dbReference type="FunFam" id="3.30.160.780:FF:000002">
    <property type="entry name" value="Envoplakin b"/>
    <property type="match status" value="1"/>
</dbReference>
<dbReference type="InterPro" id="IPR041615">
    <property type="entry name" value="Desmoplakin_SH3"/>
</dbReference>
<keyword evidence="5" id="KW-0597">Phosphoprotein</keyword>
<dbReference type="InterPro" id="IPR043197">
    <property type="entry name" value="Plakin"/>
</dbReference>
<dbReference type="FunFam" id="1.20.58.60:FF:000178">
    <property type="entry name" value="Envoplakin a"/>
    <property type="match status" value="1"/>
</dbReference>
<feature type="coiled-coil region" evidence="9">
    <location>
        <begin position="1342"/>
        <end position="1369"/>
    </location>
</feature>
<evidence type="ECO:0000256" key="1">
    <source>
        <dbReference type="ARBA" id="ARBA00004496"/>
    </source>
</evidence>
<dbReference type="GO" id="GO:0005737">
    <property type="term" value="C:cytoplasm"/>
    <property type="evidence" value="ECO:0007669"/>
    <property type="project" value="UniProtKB-SubCell"/>
</dbReference>
<evidence type="ECO:0000256" key="8">
    <source>
        <dbReference type="PROSITE-ProRule" id="PRU00192"/>
    </source>
</evidence>
<dbReference type="PROSITE" id="PS50002">
    <property type="entry name" value="SH3"/>
    <property type="match status" value="1"/>
</dbReference>
<dbReference type="Pfam" id="PF26346">
    <property type="entry name" value="Plectin_PPL"/>
    <property type="match status" value="3"/>
</dbReference>
<dbReference type="FunFam" id="1.20.58.60:FF:000109">
    <property type="entry name" value="Periplakin"/>
    <property type="match status" value="1"/>
</dbReference>
<dbReference type="Gene3D" id="1.20.58.60">
    <property type="match status" value="4"/>
</dbReference>
<evidence type="ECO:0000313" key="13">
    <source>
        <dbReference type="Proteomes" id="UP001066276"/>
    </source>
</evidence>
<comment type="similarity">
    <text evidence="2">Belongs to the plakin or cytolinker family.</text>
</comment>
<dbReference type="Pfam" id="PF23160">
    <property type="entry name" value="Spectrin_1st_PEPL"/>
    <property type="match status" value="1"/>
</dbReference>
<dbReference type="Proteomes" id="UP001066276">
    <property type="component" value="Chromosome 7"/>
</dbReference>
<protein>
    <recommendedName>
        <fullName evidence="11">SH3 domain-containing protein</fullName>
    </recommendedName>
</protein>
<dbReference type="InterPro" id="IPR055419">
    <property type="entry name" value="Spectrin_PEPL/EVPL"/>
</dbReference>
<dbReference type="PANTHER" id="PTHR23169:SF7">
    <property type="entry name" value="ENVOPLAKIN"/>
    <property type="match status" value="1"/>
</dbReference>
<feature type="region of interest" description="Disordered" evidence="10">
    <location>
        <begin position="1571"/>
        <end position="1593"/>
    </location>
</feature>
<dbReference type="Pfam" id="PF17902">
    <property type="entry name" value="SH3_10"/>
    <property type="match status" value="1"/>
</dbReference>
<evidence type="ECO:0000256" key="6">
    <source>
        <dbReference type="ARBA" id="ARBA00022737"/>
    </source>
</evidence>
<keyword evidence="4" id="KW-0963">Cytoplasm</keyword>
<dbReference type="GO" id="GO:0005198">
    <property type="term" value="F:structural molecule activity"/>
    <property type="evidence" value="ECO:0007669"/>
    <property type="project" value="TreeGrafter"/>
</dbReference>
<feature type="region of interest" description="Disordered" evidence="10">
    <location>
        <begin position="490"/>
        <end position="518"/>
    </location>
</feature>
<keyword evidence="3 8" id="KW-0728">SH3 domain</keyword>
<keyword evidence="6" id="KW-0677">Repeat</keyword>
<feature type="coiled-coil region" evidence="9">
    <location>
        <begin position="529"/>
        <end position="556"/>
    </location>
</feature>
<dbReference type="GO" id="GO:0042060">
    <property type="term" value="P:wound healing"/>
    <property type="evidence" value="ECO:0007669"/>
    <property type="project" value="TreeGrafter"/>
</dbReference>
<evidence type="ECO:0000256" key="7">
    <source>
        <dbReference type="ARBA" id="ARBA00023054"/>
    </source>
</evidence>
<dbReference type="PANTHER" id="PTHR23169">
    <property type="entry name" value="ENVOPLAKIN"/>
    <property type="match status" value="1"/>
</dbReference>
<name>A0AAV7PQ18_PLEWA</name>
<feature type="coiled-coil region" evidence="9">
    <location>
        <begin position="1275"/>
        <end position="1316"/>
    </location>
</feature>
<dbReference type="GO" id="GO:0005882">
    <property type="term" value="C:intermediate filament"/>
    <property type="evidence" value="ECO:0007669"/>
    <property type="project" value="TreeGrafter"/>
</dbReference>
<dbReference type="InterPro" id="IPR001101">
    <property type="entry name" value="Plectin_repeat"/>
</dbReference>
<feature type="region of interest" description="Disordered" evidence="10">
    <location>
        <begin position="1795"/>
        <end position="1832"/>
    </location>
</feature>
<dbReference type="FunFam" id="1.20.58.60:FF:000142">
    <property type="entry name" value="Envoplakin like"/>
    <property type="match status" value="1"/>
</dbReference>
<dbReference type="SUPFAM" id="SSF75399">
    <property type="entry name" value="Plakin repeat"/>
    <property type="match status" value="2"/>
</dbReference>
<comment type="caution">
    <text evidence="12">The sequence shown here is derived from an EMBL/GenBank/DDBJ whole genome shotgun (WGS) entry which is preliminary data.</text>
</comment>
<dbReference type="Gene3D" id="3.30.160.780">
    <property type="match status" value="1"/>
</dbReference>
<feature type="compositionally biased region" description="Basic and acidic residues" evidence="10">
    <location>
        <begin position="1579"/>
        <end position="1588"/>
    </location>
</feature>
<evidence type="ECO:0000256" key="4">
    <source>
        <dbReference type="ARBA" id="ARBA00022490"/>
    </source>
</evidence>
<organism evidence="12 13">
    <name type="scientific">Pleurodeles waltl</name>
    <name type="common">Iberian ribbed newt</name>
    <dbReference type="NCBI Taxonomy" id="8319"/>
    <lineage>
        <taxon>Eukaryota</taxon>
        <taxon>Metazoa</taxon>
        <taxon>Chordata</taxon>
        <taxon>Craniata</taxon>
        <taxon>Vertebrata</taxon>
        <taxon>Euteleostomi</taxon>
        <taxon>Amphibia</taxon>
        <taxon>Batrachia</taxon>
        <taxon>Caudata</taxon>
        <taxon>Salamandroidea</taxon>
        <taxon>Salamandridae</taxon>
        <taxon>Pleurodelinae</taxon>
        <taxon>Pleurodeles</taxon>
    </lineage>
</organism>
<evidence type="ECO:0000256" key="9">
    <source>
        <dbReference type="SAM" id="Coils"/>
    </source>
</evidence>
<dbReference type="InterPro" id="IPR035915">
    <property type="entry name" value="Plakin_repeat_sf"/>
</dbReference>
<dbReference type="GO" id="GO:0045104">
    <property type="term" value="P:intermediate filament cytoskeleton organization"/>
    <property type="evidence" value="ECO:0007669"/>
    <property type="project" value="InterPro"/>
</dbReference>
<reference evidence="12" key="1">
    <citation type="journal article" date="2022" name="bioRxiv">
        <title>Sequencing and chromosome-scale assembly of the giantPleurodeles waltlgenome.</title>
        <authorList>
            <person name="Brown T."/>
            <person name="Elewa A."/>
            <person name="Iarovenko S."/>
            <person name="Subramanian E."/>
            <person name="Araus A.J."/>
            <person name="Petzold A."/>
            <person name="Susuki M."/>
            <person name="Suzuki K.-i.T."/>
            <person name="Hayashi T."/>
            <person name="Toyoda A."/>
            <person name="Oliveira C."/>
            <person name="Osipova E."/>
            <person name="Leigh N.D."/>
            <person name="Simon A."/>
            <person name="Yun M.H."/>
        </authorList>
    </citation>
    <scope>NUCLEOTIDE SEQUENCE</scope>
    <source>
        <strain evidence="12">20211129_DDA</strain>
        <tissue evidence="12">Liver</tissue>
    </source>
</reference>
<evidence type="ECO:0000256" key="3">
    <source>
        <dbReference type="ARBA" id="ARBA00022443"/>
    </source>
</evidence>
<dbReference type="GO" id="GO:0016020">
    <property type="term" value="C:membrane"/>
    <property type="evidence" value="ECO:0007669"/>
    <property type="project" value="TreeGrafter"/>
</dbReference>
<evidence type="ECO:0000256" key="5">
    <source>
        <dbReference type="ARBA" id="ARBA00022553"/>
    </source>
</evidence>
<feature type="coiled-coil region" evidence="9">
    <location>
        <begin position="36"/>
        <end position="70"/>
    </location>
</feature>
<dbReference type="SUPFAM" id="SSF57997">
    <property type="entry name" value="Tropomyosin"/>
    <property type="match status" value="1"/>
</dbReference>
<evidence type="ECO:0000256" key="10">
    <source>
        <dbReference type="SAM" id="MobiDB-lite"/>
    </source>
</evidence>
<feature type="coiled-coil region" evidence="9">
    <location>
        <begin position="977"/>
        <end position="1078"/>
    </location>
</feature>
<dbReference type="InterPro" id="IPR018159">
    <property type="entry name" value="Spectrin/alpha-actinin"/>
</dbReference>
<dbReference type="Gene3D" id="2.30.30.40">
    <property type="entry name" value="SH3 Domains"/>
    <property type="match status" value="1"/>
</dbReference>